<dbReference type="AlphaFoldDB" id="A0A915DNV2"/>
<evidence type="ECO:0000313" key="1">
    <source>
        <dbReference type="Proteomes" id="UP000887574"/>
    </source>
</evidence>
<accession>A0A915DNV2</accession>
<protein>
    <submittedName>
        <fullName evidence="2">Uncharacterized protein</fullName>
    </submittedName>
</protein>
<reference evidence="2" key="1">
    <citation type="submission" date="2022-11" db="UniProtKB">
        <authorList>
            <consortium name="WormBaseParasite"/>
        </authorList>
    </citation>
    <scope>IDENTIFICATION</scope>
</reference>
<sequence length="134" mass="15152">MRLETCVSMMRNSAKRPPAVYFQQCVHTFLESPSNELSKSGEYLLEQCYFPLAPAAPKTAQSLLKKPNFLLMDLVLNLEMARATKVFQGLDWADQVVHARPWTTKRATTAPETAAPDLFFEHHEALPTPQLVYA</sequence>
<proteinExistence type="predicted"/>
<evidence type="ECO:0000313" key="2">
    <source>
        <dbReference type="WBParaSite" id="jg21972"/>
    </source>
</evidence>
<name>A0A915DNV2_9BILA</name>
<dbReference type="WBParaSite" id="jg21972">
    <property type="protein sequence ID" value="jg21972"/>
    <property type="gene ID" value="jg21972"/>
</dbReference>
<organism evidence="1 2">
    <name type="scientific">Ditylenchus dipsaci</name>
    <dbReference type="NCBI Taxonomy" id="166011"/>
    <lineage>
        <taxon>Eukaryota</taxon>
        <taxon>Metazoa</taxon>
        <taxon>Ecdysozoa</taxon>
        <taxon>Nematoda</taxon>
        <taxon>Chromadorea</taxon>
        <taxon>Rhabditida</taxon>
        <taxon>Tylenchina</taxon>
        <taxon>Tylenchomorpha</taxon>
        <taxon>Sphaerularioidea</taxon>
        <taxon>Anguinidae</taxon>
        <taxon>Anguininae</taxon>
        <taxon>Ditylenchus</taxon>
    </lineage>
</organism>
<keyword evidence="1" id="KW-1185">Reference proteome</keyword>
<dbReference type="Proteomes" id="UP000887574">
    <property type="component" value="Unplaced"/>
</dbReference>